<evidence type="ECO:0000256" key="12">
    <source>
        <dbReference type="PROSITE-ProRule" id="PRU00958"/>
    </source>
</evidence>
<organism evidence="14 15">
    <name type="scientific">Drechslerella stenobrocha 248</name>
    <dbReference type="NCBI Taxonomy" id="1043628"/>
    <lineage>
        <taxon>Eukaryota</taxon>
        <taxon>Fungi</taxon>
        <taxon>Dikarya</taxon>
        <taxon>Ascomycota</taxon>
        <taxon>Pezizomycotina</taxon>
        <taxon>Orbiliomycetes</taxon>
        <taxon>Orbiliales</taxon>
        <taxon>Orbiliaceae</taxon>
        <taxon>Drechslerella</taxon>
    </lineage>
</organism>
<dbReference type="GO" id="GO:0002940">
    <property type="term" value="P:tRNA N2-guanine methylation"/>
    <property type="evidence" value="ECO:0007669"/>
    <property type="project" value="TreeGrafter"/>
</dbReference>
<dbReference type="PANTHER" id="PTHR10631">
    <property type="entry name" value="N 2 ,N 2 -DIMETHYLGUANOSINE TRNA METHYLTRANSFERASE"/>
    <property type="match status" value="1"/>
</dbReference>
<evidence type="ECO:0000256" key="4">
    <source>
        <dbReference type="ARBA" id="ARBA00022691"/>
    </source>
</evidence>
<evidence type="ECO:0000256" key="5">
    <source>
        <dbReference type="ARBA" id="ARBA00022694"/>
    </source>
</evidence>
<name>W7HXR9_9PEZI</name>
<comment type="similarity">
    <text evidence="12">Belongs to the class I-like SAM-binding methyltransferase superfamily. Trm1 family.</text>
</comment>
<evidence type="ECO:0000256" key="7">
    <source>
        <dbReference type="ARBA" id="ARBA00039099"/>
    </source>
</evidence>
<dbReference type="Gene3D" id="3.30.56.70">
    <property type="entry name" value="N2,N2-dimethylguanosine tRNA methyltransferase, C-terminal domain"/>
    <property type="match status" value="1"/>
</dbReference>
<feature type="region of interest" description="Disordered" evidence="13">
    <location>
        <begin position="128"/>
        <end position="220"/>
    </location>
</feature>
<evidence type="ECO:0000256" key="2">
    <source>
        <dbReference type="ARBA" id="ARBA00022603"/>
    </source>
</evidence>
<proteinExistence type="inferred from homology"/>
<reference evidence="14 15" key="1">
    <citation type="submission" date="2013-05" db="EMBL/GenBank/DDBJ databases">
        <title>Drechslerella stenobrocha genome reveals carnivorous origination and mechanical trapping mechanism of predatory fungi.</title>
        <authorList>
            <person name="Liu X."/>
            <person name="Zhang W."/>
            <person name="Liu K."/>
        </authorList>
    </citation>
    <scope>NUCLEOTIDE SEQUENCE [LARGE SCALE GENOMIC DNA]</scope>
    <source>
        <strain evidence="14 15">248</strain>
    </source>
</reference>
<evidence type="ECO:0000256" key="10">
    <source>
        <dbReference type="ARBA" id="ARBA00082896"/>
    </source>
</evidence>
<dbReference type="SUPFAM" id="SSF53335">
    <property type="entry name" value="S-adenosyl-L-methionine-dependent methyltransferases"/>
    <property type="match status" value="1"/>
</dbReference>
<dbReference type="GO" id="GO:0005634">
    <property type="term" value="C:nucleus"/>
    <property type="evidence" value="ECO:0007669"/>
    <property type="project" value="TreeGrafter"/>
</dbReference>
<dbReference type="GO" id="GO:0000049">
    <property type="term" value="F:tRNA binding"/>
    <property type="evidence" value="ECO:0007669"/>
    <property type="project" value="UniProtKB-UniRule"/>
</dbReference>
<feature type="compositionally biased region" description="Basic and acidic residues" evidence="13">
    <location>
        <begin position="137"/>
        <end position="160"/>
    </location>
</feature>
<keyword evidence="15" id="KW-1185">Reference proteome</keyword>
<dbReference type="HOGENOM" id="CLU_1133573_0_0_1"/>
<sequence length="245" mass="27454">MPTQLSRVLHCDAPPLAAIRGALLGLGYRVSKSHCRPGSLKTDASWRVLWRVMRAWVRTHPIKPGSLTESMPGYRILYPRTQHPDDEHENLDEIVFDEALGREKEKGKGEVNYQLNPNAYWGPMARAGRRGMTAQELSKEGNAEKDKRRREERERRKLEGLTRVADNGEEAEGKRRRRQDRRHGIEAAAAASSSVDVSDRRDCGNGVEETPVRTNTTDGAQYGLAGISASDLDRLEEEAVGKLKS</sequence>
<gene>
    <name evidence="14" type="ORF">DRE_06496</name>
</gene>
<dbReference type="InterPro" id="IPR042296">
    <property type="entry name" value="tRNA_met_Trm1_C"/>
</dbReference>
<evidence type="ECO:0000256" key="9">
    <source>
        <dbReference type="ARBA" id="ARBA00077143"/>
    </source>
</evidence>
<evidence type="ECO:0000256" key="6">
    <source>
        <dbReference type="ARBA" id="ARBA00022884"/>
    </source>
</evidence>
<accession>W7HXR9</accession>
<evidence type="ECO:0000256" key="3">
    <source>
        <dbReference type="ARBA" id="ARBA00022679"/>
    </source>
</evidence>
<dbReference type="Proteomes" id="UP000024837">
    <property type="component" value="Unassembled WGS sequence"/>
</dbReference>
<evidence type="ECO:0000256" key="1">
    <source>
        <dbReference type="ARBA" id="ARBA00022555"/>
    </source>
</evidence>
<protein>
    <recommendedName>
        <fullName evidence="7">tRNA (guanine(26)-N(2))-dimethyltransferase</fullName>
        <ecNumber evidence="7">2.1.1.216</ecNumber>
    </recommendedName>
    <alternativeName>
        <fullName evidence="10">tRNA 2,2-dimethylguanosine-26 methyltransferase</fullName>
    </alternativeName>
    <alternativeName>
        <fullName evidence="9">tRNA(guanine-26,N(2)-N(2)) methyltransferase</fullName>
    </alternativeName>
    <alternativeName>
        <fullName evidence="11">tRNA(m(2,2)G26)dimethyltransferase</fullName>
    </alternativeName>
</protein>
<dbReference type="GO" id="GO:0160104">
    <property type="term" value="F:tRNA (guanine(26)-N2)-dimethyltransferase activity"/>
    <property type="evidence" value="ECO:0007669"/>
    <property type="project" value="UniProtKB-EC"/>
</dbReference>
<dbReference type="InterPro" id="IPR029063">
    <property type="entry name" value="SAM-dependent_MTases_sf"/>
</dbReference>
<keyword evidence="6 12" id="KW-0694">RNA-binding</keyword>
<dbReference type="OrthoDB" id="6349953at2759"/>
<evidence type="ECO:0000256" key="13">
    <source>
        <dbReference type="SAM" id="MobiDB-lite"/>
    </source>
</evidence>
<comment type="catalytic activity">
    <reaction evidence="8">
        <text>guanosine(26) in tRNA + 2 S-adenosyl-L-methionine = N(2)-dimethylguanosine(26) in tRNA + 2 S-adenosyl-L-homocysteine + 2 H(+)</text>
        <dbReference type="Rhea" id="RHEA:43140"/>
        <dbReference type="Rhea" id="RHEA-COMP:10359"/>
        <dbReference type="Rhea" id="RHEA-COMP:10360"/>
        <dbReference type="ChEBI" id="CHEBI:15378"/>
        <dbReference type="ChEBI" id="CHEBI:57856"/>
        <dbReference type="ChEBI" id="CHEBI:59789"/>
        <dbReference type="ChEBI" id="CHEBI:74269"/>
        <dbReference type="ChEBI" id="CHEBI:74513"/>
        <dbReference type="EC" id="2.1.1.216"/>
    </reaction>
</comment>
<evidence type="ECO:0000256" key="8">
    <source>
        <dbReference type="ARBA" id="ARBA00051897"/>
    </source>
</evidence>
<feature type="compositionally biased region" description="Low complexity" evidence="13">
    <location>
        <begin position="187"/>
        <end position="196"/>
    </location>
</feature>
<dbReference type="PROSITE" id="PS51626">
    <property type="entry name" value="SAM_MT_TRM1"/>
    <property type="match status" value="1"/>
</dbReference>
<keyword evidence="5 12" id="KW-0819">tRNA processing</keyword>
<evidence type="ECO:0000256" key="11">
    <source>
        <dbReference type="ARBA" id="ARBA00083299"/>
    </source>
</evidence>
<dbReference type="EMBL" id="KI966435">
    <property type="protein sequence ID" value="EWC44718.1"/>
    <property type="molecule type" value="Genomic_DNA"/>
</dbReference>
<keyword evidence="2 12" id="KW-0489">Methyltransferase</keyword>
<dbReference type="InterPro" id="IPR002905">
    <property type="entry name" value="Trm1"/>
</dbReference>
<keyword evidence="1 12" id="KW-0820">tRNA-binding</keyword>
<dbReference type="Pfam" id="PF02005">
    <property type="entry name" value="TRM"/>
    <property type="match status" value="1"/>
</dbReference>
<dbReference type="EC" id="2.1.1.216" evidence="7"/>
<evidence type="ECO:0000313" key="14">
    <source>
        <dbReference type="EMBL" id="EWC44718.1"/>
    </source>
</evidence>
<keyword evidence="3 12" id="KW-0808">Transferase</keyword>
<dbReference type="PANTHER" id="PTHR10631:SF3">
    <property type="entry name" value="TRNA (GUANINE(26)-N(2))-DIMETHYLTRANSFERASE"/>
    <property type="match status" value="1"/>
</dbReference>
<dbReference type="AlphaFoldDB" id="W7HXR9"/>
<evidence type="ECO:0000313" key="15">
    <source>
        <dbReference type="Proteomes" id="UP000024837"/>
    </source>
</evidence>
<keyword evidence="4 12" id="KW-0949">S-adenosyl-L-methionine</keyword>
<dbReference type="FunFam" id="3.30.56.70:FF:000001">
    <property type="entry name" value="tRNA (guanine(26)-N(2))-dimethyltransferase"/>
    <property type="match status" value="1"/>
</dbReference>